<dbReference type="Proteomes" id="UP001213000">
    <property type="component" value="Unassembled WGS sequence"/>
</dbReference>
<dbReference type="AlphaFoldDB" id="A0AAD5VYU9"/>
<dbReference type="EMBL" id="JANIEX010000105">
    <property type="protein sequence ID" value="KAJ3573364.1"/>
    <property type="molecule type" value="Genomic_DNA"/>
</dbReference>
<accession>A0AAD5VYU9</accession>
<keyword evidence="2" id="KW-1185">Reference proteome</keyword>
<comment type="caution">
    <text evidence="1">The sequence shown here is derived from an EMBL/GenBank/DDBJ whole genome shotgun (WGS) entry which is preliminary data.</text>
</comment>
<name>A0AAD5VYU9_9AGAR</name>
<evidence type="ECO:0000313" key="2">
    <source>
        <dbReference type="Proteomes" id="UP001213000"/>
    </source>
</evidence>
<protein>
    <submittedName>
        <fullName evidence="1">Uncharacterized protein</fullName>
    </submittedName>
</protein>
<gene>
    <name evidence="1" type="ORF">NP233_g2462</name>
</gene>
<sequence>MLKSEPKYRESIPGSYLQVNSSLESPLPEVRLQRHLPRCYIYLTTLILIEQAIPRTPLLRTKLLPMISPVNNIVLAHGTQKNRERPIDLFPVGIFSSLIDERQRRLSEIRITLPATVETPSARIGIIEGVIDKEITALGAISILKEFSEEPVSHQTYSDIPRDMKGRVRTAYLERHHFSSVAQLGWDFFDAGISSENGPIGADFLLGCERIWGFESTPGTHSVIHLD</sequence>
<reference evidence="1" key="1">
    <citation type="submission" date="2022-07" db="EMBL/GenBank/DDBJ databases">
        <title>Genome Sequence of Leucocoprinus birnbaumii.</title>
        <authorList>
            <person name="Buettner E."/>
        </authorList>
    </citation>
    <scope>NUCLEOTIDE SEQUENCE</scope>
    <source>
        <strain evidence="1">VT141</strain>
    </source>
</reference>
<evidence type="ECO:0000313" key="1">
    <source>
        <dbReference type="EMBL" id="KAJ3573364.1"/>
    </source>
</evidence>
<organism evidence="1 2">
    <name type="scientific">Leucocoprinus birnbaumii</name>
    <dbReference type="NCBI Taxonomy" id="56174"/>
    <lineage>
        <taxon>Eukaryota</taxon>
        <taxon>Fungi</taxon>
        <taxon>Dikarya</taxon>
        <taxon>Basidiomycota</taxon>
        <taxon>Agaricomycotina</taxon>
        <taxon>Agaricomycetes</taxon>
        <taxon>Agaricomycetidae</taxon>
        <taxon>Agaricales</taxon>
        <taxon>Agaricineae</taxon>
        <taxon>Agaricaceae</taxon>
        <taxon>Leucocoprinus</taxon>
    </lineage>
</organism>
<proteinExistence type="predicted"/>